<reference evidence="2" key="1">
    <citation type="submission" date="2022-11" db="EMBL/GenBank/DDBJ databases">
        <title>Dyadobacter pollutisoli sp. nov., isolated from plastic dumped soil.</title>
        <authorList>
            <person name="Kim J.M."/>
            <person name="Kim K.R."/>
            <person name="Lee J.K."/>
            <person name="Hao L."/>
            <person name="Jeon C.O."/>
        </authorList>
    </citation>
    <scope>NUCLEOTIDE SEQUENCE</scope>
    <source>
        <strain evidence="2">U1</strain>
    </source>
</reference>
<keyword evidence="3" id="KW-1185">Reference proteome</keyword>
<feature type="transmembrane region" description="Helical" evidence="1">
    <location>
        <begin position="6"/>
        <end position="27"/>
    </location>
</feature>
<name>A0A9E8N9X8_9BACT</name>
<accession>A0A9E8N9X8</accession>
<organism evidence="2 3">
    <name type="scientific">Dyadobacter pollutisoli</name>
    <dbReference type="NCBI Taxonomy" id="2910158"/>
    <lineage>
        <taxon>Bacteria</taxon>
        <taxon>Pseudomonadati</taxon>
        <taxon>Bacteroidota</taxon>
        <taxon>Cytophagia</taxon>
        <taxon>Cytophagales</taxon>
        <taxon>Spirosomataceae</taxon>
        <taxon>Dyadobacter</taxon>
    </lineage>
</organism>
<dbReference type="RefSeq" id="WP_244822314.1">
    <property type="nucleotide sequence ID" value="NZ_CP112998.1"/>
</dbReference>
<dbReference type="Proteomes" id="UP001164653">
    <property type="component" value="Chromosome"/>
</dbReference>
<dbReference type="EMBL" id="CP112998">
    <property type="protein sequence ID" value="WAC10539.1"/>
    <property type="molecule type" value="Genomic_DNA"/>
</dbReference>
<evidence type="ECO:0000256" key="1">
    <source>
        <dbReference type="SAM" id="Phobius"/>
    </source>
</evidence>
<keyword evidence="1" id="KW-1133">Transmembrane helix</keyword>
<sequence length="125" mass="14645">MRSVISYILLFSIMLPTLSPWGTIAYFKLNRDYIARVLCENRARPQMHCNGKCYLAKKLKQQQEKQDKETSEKVQNTPVIQLFTSPFHSYSFETSPAVFLEKVRFFHQLQCYTAPAAKLLRPPKR</sequence>
<keyword evidence="1" id="KW-0812">Transmembrane</keyword>
<evidence type="ECO:0000313" key="2">
    <source>
        <dbReference type="EMBL" id="WAC10539.1"/>
    </source>
</evidence>
<evidence type="ECO:0000313" key="3">
    <source>
        <dbReference type="Proteomes" id="UP001164653"/>
    </source>
</evidence>
<keyword evidence="1" id="KW-0472">Membrane</keyword>
<gene>
    <name evidence="2" type="ORF">ON006_22675</name>
</gene>
<proteinExistence type="predicted"/>
<dbReference type="AlphaFoldDB" id="A0A9E8N9X8"/>
<dbReference type="KEGG" id="dpf:ON006_22675"/>
<protein>
    <submittedName>
        <fullName evidence="2">Uncharacterized protein</fullName>
    </submittedName>
</protein>